<dbReference type="Proteomes" id="UP000755104">
    <property type="component" value="Unassembled WGS sequence"/>
</dbReference>
<reference evidence="1 2" key="1">
    <citation type="submission" date="2021-08" db="EMBL/GenBank/DDBJ databases">
        <title>Comparative Genomics Analysis of the Genus Qipengyuania Reveals Extensive Genetic Diversity and Metabolic Versatility, Including the Description of Fifteen Novel Species.</title>
        <authorList>
            <person name="Liu Y."/>
        </authorList>
    </citation>
    <scope>NUCLEOTIDE SEQUENCE [LARGE SCALE GENOMIC DNA]</scope>
    <source>
        <strain evidence="1 2">6D47A</strain>
    </source>
</reference>
<proteinExistence type="predicted"/>
<dbReference type="PANTHER" id="PTHR30251:SF4">
    <property type="entry name" value="SLR1668 PROTEIN"/>
    <property type="match status" value="1"/>
</dbReference>
<dbReference type="InterPro" id="IPR013783">
    <property type="entry name" value="Ig-like_fold"/>
</dbReference>
<dbReference type="InterPro" id="IPR008962">
    <property type="entry name" value="PapD-like_sf"/>
</dbReference>
<evidence type="ECO:0000313" key="2">
    <source>
        <dbReference type="Proteomes" id="UP000755104"/>
    </source>
</evidence>
<keyword evidence="2" id="KW-1185">Reference proteome</keyword>
<dbReference type="SUPFAM" id="SSF49354">
    <property type="entry name" value="PapD-like"/>
    <property type="match status" value="1"/>
</dbReference>
<dbReference type="RefSeq" id="WP_221559188.1">
    <property type="nucleotide sequence ID" value="NZ_JAIGNO010000009.1"/>
</dbReference>
<dbReference type="EMBL" id="JAIGNO010000009">
    <property type="protein sequence ID" value="MBX7483435.1"/>
    <property type="molecule type" value="Genomic_DNA"/>
</dbReference>
<sequence length="280" mass="30638">MIKFEGRGVTAPRPSSYRERSDMLSLFKTGLVRFLSIALSAQFLLGAHLANALNVQPVIIDLESTGRQTSAIITLQNAFAETAPIEVVVHPVRIVDGELVEFEEEEAENLLVFPSQATVEPGATQAFRVQWIGDPEPENSEHYFVTIAQLPVAFDPNQNAIQVLHRFRVLVSVGRTDGDAELNIVSTSLRTDENGIAQPVIDVQNTGNNYAYVGTNRVTVTQRDETGGVIFREVFQPEDIQHKMGLGLVPSGTTRTLPIGLELPSSNGAVTIEMVQQESD</sequence>
<comment type="caution">
    <text evidence="1">The sequence shown here is derived from an EMBL/GenBank/DDBJ whole genome shotgun (WGS) entry which is preliminary data.</text>
</comment>
<dbReference type="PANTHER" id="PTHR30251">
    <property type="entry name" value="PILUS ASSEMBLY CHAPERONE"/>
    <property type="match status" value="1"/>
</dbReference>
<protein>
    <submittedName>
        <fullName evidence="1">Fimbria/pilus periplasmic chaperone</fullName>
    </submittedName>
</protein>
<evidence type="ECO:0000313" key="1">
    <source>
        <dbReference type="EMBL" id="MBX7483435.1"/>
    </source>
</evidence>
<gene>
    <name evidence="1" type="ORF">K3174_12915</name>
</gene>
<accession>A0ABS7JBU1</accession>
<dbReference type="InterPro" id="IPR050643">
    <property type="entry name" value="Periplasmic_pilus_chap"/>
</dbReference>
<dbReference type="Gene3D" id="2.60.40.10">
    <property type="entry name" value="Immunoglobulins"/>
    <property type="match status" value="1"/>
</dbReference>
<organism evidence="1 2">
    <name type="scientific">Qipengyuania qiaonensis</name>
    <dbReference type="NCBI Taxonomy" id="2867240"/>
    <lineage>
        <taxon>Bacteria</taxon>
        <taxon>Pseudomonadati</taxon>
        <taxon>Pseudomonadota</taxon>
        <taxon>Alphaproteobacteria</taxon>
        <taxon>Sphingomonadales</taxon>
        <taxon>Erythrobacteraceae</taxon>
        <taxon>Qipengyuania</taxon>
    </lineage>
</organism>
<name>A0ABS7JBU1_9SPHN</name>